<dbReference type="Gene3D" id="3.40.710.10">
    <property type="entry name" value="DD-peptidase/beta-lactamase superfamily"/>
    <property type="match status" value="1"/>
</dbReference>
<dbReference type="InterPro" id="IPR027279">
    <property type="entry name" value="D_amino_pept/lipop_sf"/>
</dbReference>
<gene>
    <name evidence="5" type="ORF">UCDDS831_g07741</name>
</gene>
<evidence type="ECO:0000256" key="1">
    <source>
        <dbReference type="ARBA" id="ARBA00022438"/>
    </source>
</evidence>
<dbReference type="NCBIfam" id="NF009622">
    <property type="entry name" value="PRK13128.1"/>
    <property type="match status" value="1"/>
</dbReference>
<evidence type="ECO:0000313" key="6">
    <source>
        <dbReference type="Proteomes" id="UP000034182"/>
    </source>
</evidence>
<dbReference type="PANTHER" id="PTHR46825">
    <property type="entry name" value="D-ALANYL-D-ALANINE-CARBOXYPEPTIDASE/ENDOPEPTIDASE AMPH"/>
    <property type="match status" value="1"/>
</dbReference>
<feature type="domain" description="Beta-lactamase-related" evidence="3">
    <location>
        <begin position="14"/>
        <end position="338"/>
    </location>
</feature>
<dbReference type="PANTHER" id="PTHR46825:SF9">
    <property type="entry name" value="BETA-LACTAMASE-RELATED DOMAIN-CONTAINING PROTEIN"/>
    <property type="match status" value="1"/>
</dbReference>
<evidence type="ECO:0000256" key="2">
    <source>
        <dbReference type="ARBA" id="ARBA00038215"/>
    </source>
</evidence>
<feature type="domain" description="D-aminopeptidase" evidence="4">
    <location>
        <begin position="372"/>
        <end position="553"/>
    </location>
</feature>
<dbReference type="Pfam" id="PF00144">
    <property type="entry name" value="Beta-lactamase"/>
    <property type="match status" value="1"/>
</dbReference>
<dbReference type="AlphaFoldDB" id="A0A0G2DYT0"/>
<protein>
    <submittedName>
        <fullName evidence="5">Putative beta-lactamase family protein</fullName>
    </submittedName>
</protein>
<sequence>MPVARESVERILLTIPGQYRGPGGAIAVLHDGELVGQHVWGFADLDRRIPMTPATLFPICSTTKQMFCQAIFDLERNPPSALGGDVRQQLTAAIAALLGPDLFPGPDGMTIDNLWDMRSGLRDYWALCTLWGAAPESRYTIATHSQPTLARLQTPHFAPAAAMSYSNTNYHVLGRAVEAVTRDTVGALLAARVFAPAGMATARVVADTATPLLPGRCVGHEGDDTRGFTAARNAIEWAGDAGAVASLEDMVAYERHFDRLWRDDRDPWYRALAADPGRYADGAKARYRMGLSHVALGGEAATLTVGHGGALRGFRVHRRYVPDARLSVVVLFNHEASAEGCAGRIIEELLGLSSVPAACGVETKAAVVERQQQPAPEWFGVFLDAETQLAVVVRPGGGGGEVSILWAGDDFRVPLGDHPRNARSRDVIASVDGDSLRVQCLVDNVKIEAKRVVKRDGDLAGSSFSGGFRCEELDSTLHCTGQGDLLYSAFDGFLGEGPPHLMRHVGGDVWFLADPRGMDAPAPGNWTVVFRRDDQGSVIGLTIGCWLARKLEYVKV</sequence>
<dbReference type="InterPro" id="IPR001466">
    <property type="entry name" value="Beta-lactam-related"/>
</dbReference>
<organism evidence="5 6">
    <name type="scientific">Diplodia seriata</name>
    <dbReference type="NCBI Taxonomy" id="420778"/>
    <lineage>
        <taxon>Eukaryota</taxon>
        <taxon>Fungi</taxon>
        <taxon>Dikarya</taxon>
        <taxon>Ascomycota</taxon>
        <taxon>Pezizomycotina</taxon>
        <taxon>Dothideomycetes</taxon>
        <taxon>Dothideomycetes incertae sedis</taxon>
        <taxon>Botryosphaeriales</taxon>
        <taxon>Botryosphaeriaceae</taxon>
        <taxon>Diplodia</taxon>
    </lineage>
</organism>
<keyword evidence="1" id="KW-0645">Protease</keyword>
<comment type="caution">
    <text evidence="5">The sequence shown here is derived from an EMBL/GenBank/DDBJ whole genome shotgun (WGS) entry which is preliminary data.</text>
</comment>
<proteinExistence type="inferred from homology"/>
<dbReference type="Proteomes" id="UP000034182">
    <property type="component" value="Unassembled WGS sequence"/>
</dbReference>
<dbReference type="InterPro" id="IPR050491">
    <property type="entry name" value="AmpC-like"/>
</dbReference>
<evidence type="ECO:0000313" key="5">
    <source>
        <dbReference type="EMBL" id="KKY15281.1"/>
    </source>
</evidence>
<dbReference type="Pfam" id="PF07930">
    <property type="entry name" value="DAP_B"/>
    <property type="match status" value="1"/>
</dbReference>
<name>A0A0G2DYT0_9PEZI</name>
<keyword evidence="1" id="KW-0031">Aminopeptidase</keyword>
<evidence type="ECO:0000259" key="4">
    <source>
        <dbReference type="Pfam" id="PF07930"/>
    </source>
</evidence>
<dbReference type="InterPro" id="IPR012338">
    <property type="entry name" value="Beta-lactam/transpept-like"/>
</dbReference>
<reference evidence="5 6" key="1">
    <citation type="submission" date="2015-03" db="EMBL/GenBank/DDBJ databases">
        <authorList>
            <person name="Morales-Cruz A."/>
            <person name="Amrine K.C."/>
            <person name="Cantu D."/>
        </authorList>
    </citation>
    <scope>NUCLEOTIDE SEQUENCE [LARGE SCALE GENOMIC DNA]</scope>
    <source>
        <strain evidence="5">DS831</strain>
    </source>
</reference>
<accession>A0A0G2DYT0</accession>
<dbReference type="EMBL" id="LAQI01000198">
    <property type="protein sequence ID" value="KKY15281.1"/>
    <property type="molecule type" value="Genomic_DNA"/>
</dbReference>
<evidence type="ECO:0000259" key="3">
    <source>
        <dbReference type="Pfam" id="PF00144"/>
    </source>
</evidence>
<keyword evidence="1" id="KW-0378">Hydrolase</keyword>
<dbReference type="InterPro" id="IPR012856">
    <property type="entry name" value="DAP_B_dom"/>
</dbReference>
<reference evidence="5 6" key="2">
    <citation type="submission" date="2015-05" db="EMBL/GenBank/DDBJ databases">
        <title>Distinctive expansion of gene families associated with plant cell wall degradation and secondary metabolism in the genomes of grapevine trunk pathogens.</title>
        <authorList>
            <person name="Lawrence D.P."/>
            <person name="Travadon R."/>
            <person name="Rolshausen P.E."/>
            <person name="Baumgartner K."/>
        </authorList>
    </citation>
    <scope>NUCLEOTIDE SEQUENCE [LARGE SCALE GENOMIC DNA]</scope>
    <source>
        <strain evidence="5">DS831</strain>
    </source>
</reference>
<dbReference type="SUPFAM" id="SSF56601">
    <property type="entry name" value="beta-lactamase/transpeptidase-like"/>
    <property type="match status" value="1"/>
</dbReference>
<comment type="similarity">
    <text evidence="2">Belongs to the peptidase S12 family.</text>
</comment>
<dbReference type="GO" id="GO:0004177">
    <property type="term" value="F:aminopeptidase activity"/>
    <property type="evidence" value="ECO:0007669"/>
    <property type="project" value="UniProtKB-KW"/>
</dbReference>
<dbReference type="Gene3D" id="2.40.128.50">
    <property type="match status" value="2"/>
</dbReference>
<dbReference type="SUPFAM" id="SSF50886">
    <property type="entry name" value="D-aminopeptidase, middle and C-terminal domains"/>
    <property type="match status" value="1"/>
</dbReference>